<sequence>MAKLVLVEDDEVLRRELKLLLETYGYTCAAPTNFTDMPEAILREEPDLVLLDLTLPGKDGYSICRELRLVSRVPVIVLTSRDTEADELLSMSFGADDFIAKPFNRQILLAHTAAVLKRSGLHAGTVTHRGVTYDPGRGTVSFEGREAELTKNEGRILSLLFRSAGQIVSREELMNELWQSDEFIDDNTLTVNMNRLRRTLEGIGVRDFLTTRRGKGYEI</sequence>
<dbReference type="GO" id="GO:0006355">
    <property type="term" value="P:regulation of DNA-templated transcription"/>
    <property type="evidence" value="ECO:0007669"/>
    <property type="project" value="InterPro"/>
</dbReference>
<dbReference type="SMART" id="SM00862">
    <property type="entry name" value="Trans_reg_C"/>
    <property type="match status" value="1"/>
</dbReference>
<feature type="modified residue" description="4-aspartylphosphate" evidence="6">
    <location>
        <position position="52"/>
    </location>
</feature>
<dbReference type="EMBL" id="DVGZ01000039">
    <property type="protein sequence ID" value="HIR46769.1"/>
    <property type="molecule type" value="Genomic_DNA"/>
</dbReference>
<dbReference type="GO" id="GO:0005829">
    <property type="term" value="C:cytosol"/>
    <property type="evidence" value="ECO:0007669"/>
    <property type="project" value="TreeGrafter"/>
</dbReference>
<evidence type="ECO:0000313" key="11">
    <source>
        <dbReference type="Proteomes" id="UP000824242"/>
    </source>
</evidence>
<evidence type="ECO:0000256" key="7">
    <source>
        <dbReference type="PROSITE-ProRule" id="PRU01091"/>
    </source>
</evidence>
<feature type="domain" description="Response regulatory" evidence="8">
    <location>
        <begin position="3"/>
        <end position="116"/>
    </location>
</feature>
<evidence type="ECO:0000256" key="6">
    <source>
        <dbReference type="PROSITE-ProRule" id="PRU00169"/>
    </source>
</evidence>
<dbReference type="PANTHER" id="PTHR48111:SF43">
    <property type="entry name" value="STAGE 0 SPORULATION PROTEIN A HOMOLOG"/>
    <property type="match status" value="1"/>
</dbReference>
<dbReference type="GO" id="GO:0032993">
    <property type="term" value="C:protein-DNA complex"/>
    <property type="evidence" value="ECO:0007669"/>
    <property type="project" value="TreeGrafter"/>
</dbReference>
<reference evidence="10" key="1">
    <citation type="submission" date="2020-10" db="EMBL/GenBank/DDBJ databases">
        <authorList>
            <person name="Gilroy R."/>
        </authorList>
    </citation>
    <scope>NUCLEOTIDE SEQUENCE</scope>
    <source>
        <strain evidence="10">ChiSxjej1B13-7958</strain>
    </source>
</reference>
<dbReference type="InterPro" id="IPR036388">
    <property type="entry name" value="WH-like_DNA-bd_sf"/>
</dbReference>
<dbReference type="PANTHER" id="PTHR48111">
    <property type="entry name" value="REGULATOR OF RPOS"/>
    <property type="match status" value="1"/>
</dbReference>
<dbReference type="CDD" id="cd00383">
    <property type="entry name" value="trans_reg_C"/>
    <property type="match status" value="1"/>
</dbReference>
<dbReference type="SMART" id="SM00448">
    <property type="entry name" value="REC"/>
    <property type="match status" value="1"/>
</dbReference>
<gene>
    <name evidence="10" type="ORF">IAB89_03775</name>
</gene>
<dbReference type="SUPFAM" id="SSF46894">
    <property type="entry name" value="C-terminal effector domain of the bipartite response regulators"/>
    <property type="match status" value="1"/>
</dbReference>
<name>A0A9D1DFB7_9FIRM</name>
<dbReference type="Gene3D" id="3.40.50.2300">
    <property type="match status" value="1"/>
</dbReference>
<dbReference type="SUPFAM" id="SSF52172">
    <property type="entry name" value="CheY-like"/>
    <property type="match status" value="1"/>
</dbReference>
<dbReference type="GO" id="GO:0000156">
    <property type="term" value="F:phosphorelay response regulator activity"/>
    <property type="evidence" value="ECO:0007669"/>
    <property type="project" value="TreeGrafter"/>
</dbReference>
<dbReference type="PROSITE" id="PS51755">
    <property type="entry name" value="OMPR_PHOB"/>
    <property type="match status" value="1"/>
</dbReference>
<feature type="domain" description="OmpR/PhoB-type" evidence="9">
    <location>
        <begin position="123"/>
        <end position="219"/>
    </location>
</feature>
<dbReference type="InterPro" id="IPR016032">
    <property type="entry name" value="Sig_transdc_resp-reg_C-effctor"/>
</dbReference>
<dbReference type="InterPro" id="IPR001867">
    <property type="entry name" value="OmpR/PhoB-type_DNA-bd"/>
</dbReference>
<dbReference type="PROSITE" id="PS50110">
    <property type="entry name" value="RESPONSE_REGULATORY"/>
    <property type="match status" value="1"/>
</dbReference>
<dbReference type="Gene3D" id="1.10.10.10">
    <property type="entry name" value="Winged helix-like DNA-binding domain superfamily/Winged helix DNA-binding domain"/>
    <property type="match status" value="1"/>
</dbReference>
<evidence type="ECO:0000313" key="10">
    <source>
        <dbReference type="EMBL" id="HIR46769.1"/>
    </source>
</evidence>
<dbReference type="GO" id="GO:0000976">
    <property type="term" value="F:transcription cis-regulatory region binding"/>
    <property type="evidence" value="ECO:0007669"/>
    <property type="project" value="TreeGrafter"/>
</dbReference>
<evidence type="ECO:0000259" key="8">
    <source>
        <dbReference type="PROSITE" id="PS50110"/>
    </source>
</evidence>
<dbReference type="Proteomes" id="UP000824242">
    <property type="component" value="Unassembled WGS sequence"/>
</dbReference>
<proteinExistence type="predicted"/>
<comment type="function">
    <text evidence="5">May play the central regulatory role in sporulation. It may be an element of the effector pathway responsible for the activation of sporulation genes in response to nutritional stress. Spo0A may act in concert with spo0H (a sigma factor) to control the expression of some genes that are critical to the sporulation process.</text>
</comment>
<evidence type="ECO:0000256" key="4">
    <source>
        <dbReference type="ARBA" id="ARBA00023163"/>
    </source>
</evidence>
<evidence type="ECO:0000256" key="5">
    <source>
        <dbReference type="ARBA" id="ARBA00024867"/>
    </source>
</evidence>
<dbReference type="InterPro" id="IPR001789">
    <property type="entry name" value="Sig_transdc_resp-reg_receiver"/>
</dbReference>
<comment type="caution">
    <text evidence="10">The sequence shown here is derived from an EMBL/GenBank/DDBJ whole genome shotgun (WGS) entry which is preliminary data.</text>
</comment>
<organism evidence="10 11">
    <name type="scientific">Candidatus Caccousia avicola</name>
    <dbReference type="NCBI Taxonomy" id="2840721"/>
    <lineage>
        <taxon>Bacteria</taxon>
        <taxon>Bacillati</taxon>
        <taxon>Bacillota</taxon>
        <taxon>Clostridia</taxon>
        <taxon>Eubacteriales</taxon>
        <taxon>Oscillospiraceae</taxon>
        <taxon>Oscillospiraceae incertae sedis</taxon>
        <taxon>Candidatus Caccousia</taxon>
    </lineage>
</organism>
<protein>
    <recommendedName>
        <fullName evidence="1">Stage 0 sporulation protein A homolog</fullName>
    </recommendedName>
</protein>
<evidence type="ECO:0000259" key="9">
    <source>
        <dbReference type="PROSITE" id="PS51755"/>
    </source>
</evidence>
<dbReference type="Pfam" id="PF00072">
    <property type="entry name" value="Response_reg"/>
    <property type="match status" value="1"/>
</dbReference>
<reference evidence="10" key="2">
    <citation type="journal article" date="2021" name="PeerJ">
        <title>Extensive microbial diversity within the chicken gut microbiome revealed by metagenomics and culture.</title>
        <authorList>
            <person name="Gilroy R."/>
            <person name="Ravi A."/>
            <person name="Getino M."/>
            <person name="Pursley I."/>
            <person name="Horton D.L."/>
            <person name="Alikhan N.F."/>
            <person name="Baker D."/>
            <person name="Gharbi K."/>
            <person name="Hall N."/>
            <person name="Watson M."/>
            <person name="Adriaenssens E.M."/>
            <person name="Foster-Nyarko E."/>
            <person name="Jarju S."/>
            <person name="Secka A."/>
            <person name="Antonio M."/>
            <person name="Oren A."/>
            <person name="Chaudhuri R.R."/>
            <person name="La Ragione R."/>
            <person name="Hildebrand F."/>
            <person name="Pallen M.J."/>
        </authorList>
    </citation>
    <scope>NUCLEOTIDE SEQUENCE</scope>
    <source>
        <strain evidence="10">ChiSxjej1B13-7958</strain>
    </source>
</reference>
<evidence type="ECO:0000256" key="3">
    <source>
        <dbReference type="ARBA" id="ARBA00023125"/>
    </source>
</evidence>
<keyword evidence="6" id="KW-0597">Phosphoprotein</keyword>
<evidence type="ECO:0000256" key="2">
    <source>
        <dbReference type="ARBA" id="ARBA00023015"/>
    </source>
</evidence>
<dbReference type="InterPro" id="IPR039420">
    <property type="entry name" value="WalR-like"/>
</dbReference>
<dbReference type="AlphaFoldDB" id="A0A9D1DFB7"/>
<accession>A0A9D1DFB7</accession>
<keyword evidence="4" id="KW-0804">Transcription</keyword>
<dbReference type="Pfam" id="PF00486">
    <property type="entry name" value="Trans_reg_C"/>
    <property type="match status" value="1"/>
</dbReference>
<dbReference type="InterPro" id="IPR011006">
    <property type="entry name" value="CheY-like_superfamily"/>
</dbReference>
<keyword evidence="2" id="KW-0805">Transcription regulation</keyword>
<feature type="DNA-binding region" description="OmpR/PhoB-type" evidence="7">
    <location>
        <begin position="123"/>
        <end position="219"/>
    </location>
</feature>
<evidence type="ECO:0000256" key="1">
    <source>
        <dbReference type="ARBA" id="ARBA00018672"/>
    </source>
</evidence>
<keyword evidence="3 7" id="KW-0238">DNA-binding</keyword>